<dbReference type="RefSeq" id="YP_010059750.1">
    <property type="nucleotide sequence ID" value="NC_054727.1"/>
</dbReference>
<organism evidence="1 2">
    <name type="scientific">Mycobacterium phage Phrappuccino</name>
    <dbReference type="NCBI Taxonomy" id="2591223"/>
    <lineage>
        <taxon>Viruses</taxon>
        <taxon>Duplodnaviria</taxon>
        <taxon>Heunggongvirae</taxon>
        <taxon>Uroviricota</taxon>
        <taxon>Caudoviricetes</taxon>
        <taxon>Phrappuccinovirus</taxon>
        <taxon>Phrappuccinovirus phrappuccino</taxon>
        <taxon>Phreappuccinovirus Phrappuccino</taxon>
    </lineage>
</organism>
<reference evidence="1 2" key="1">
    <citation type="submission" date="2019-05" db="EMBL/GenBank/DDBJ databases">
        <authorList>
            <person name="Pope W.H."/>
            <person name="Garlena R.A."/>
            <person name="Russell D.A."/>
            <person name="Jacobs-Sera D."/>
            <person name="Hatfull G.F."/>
        </authorList>
    </citation>
    <scope>NUCLEOTIDE SEQUENCE [LARGE SCALE GENOMIC DNA]</scope>
</reference>
<gene>
    <name evidence="1" type="primary">61</name>
    <name evidence="1" type="ORF">SEA_PHRAPPUCCINO_61</name>
</gene>
<sequence length="53" mass="5605">MADTPVWAGQVPHLITGAYQKKQFRSGLAGGIQETVFDALAYPPESGVEATEA</sequence>
<dbReference type="Proteomes" id="UP000316777">
    <property type="component" value="Segment"/>
</dbReference>
<proteinExistence type="predicted"/>
<dbReference type="EMBL" id="MK937592">
    <property type="protein sequence ID" value="QDH91736.1"/>
    <property type="molecule type" value="Genomic_DNA"/>
</dbReference>
<accession>A0A514DDP5</accession>
<name>A0A514DDP5_9CAUD</name>
<evidence type="ECO:0000313" key="1">
    <source>
        <dbReference type="EMBL" id="QDH91736.1"/>
    </source>
</evidence>
<protein>
    <submittedName>
        <fullName evidence="1">Uncharacterized protein</fullName>
    </submittedName>
</protein>
<evidence type="ECO:0000313" key="2">
    <source>
        <dbReference type="Proteomes" id="UP000316777"/>
    </source>
</evidence>
<dbReference type="KEGG" id="vg:64766982"/>
<dbReference type="GeneID" id="64766982"/>
<keyword evidence="2" id="KW-1185">Reference proteome</keyword>